<protein>
    <submittedName>
        <fullName evidence="3">Uncharacterized protein</fullName>
    </submittedName>
</protein>
<reference evidence="3 4" key="1">
    <citation type="submission" date="2017-04" db="EMBL/GenBank/DDBJ databases">
        <authorList>
            <person name="Afonso C.L."/>
            <person name="Miller P.J."/>
            <person name="Scott M.A."/>
            <person name="Spackman E."/>
            <person name="Goraichik I."/>
            <person name="Dimitrov K.M."/>
            <person name="Suarez D.L."/>
            <person name="Swayne D.E."/>
        </authorList>
    </citation>
    <scope>NUCLEOTIDE SEQUENCE [LARGE SCALE GENOMIC DNA]</scope>
    <source>
        <strain evidence="3">LMG 28154</strain>
    </source>
</reference>
<evidence type="ECO:0000256" key="2">
    <source>
        <dbReference type="SAM" id="Phobius"/>
    </source>
</evidence>
<feature type="compositionally biased region" description="Pro residues" evidence="1">
    <location>
        <begin position="48"/>
        <end position="59"/>
    </location>
</feature>
<accession>A0A238H6G8</accession>
<evidence type="ECO:0000313" key="3">
    <source>
        <dbReference type="EMBL" id="SMG00657.1"/>
    </source>
</evidence>
<keyword evidence="2" id="KW-0472">Membrane</keyword>
<evidence type="ECO:0000256" key="1">
    <source>
        <dbReference type="SAM" id="MobiDB-lite"/>
    </source>
</evidence>
<evidence type="ECO:0000313" key="4">
    <source>
        <dbReference type="Proteomes" id="UP000198460"/>
    </source>
</evidence>
<feature type="transmembrane region" description="Helical" evidence="2">
    <location>
        <begin position="6"/>
        <end position="27"/>
    </location>
</feature>
<keyword evidence="2" id="KW-0812">Transmembrane</keyword>
<sequence>MLSDRLIVTHARSVVGISIGLLFGFFVNRSTKAVANGEKDPLNTSRSPYPPPTPLADNC</sequence>
<dbReference type="EMBL" id="FXAN01000060">
    <property type="protein sequence ID" value="SMG00657.1"/>
    <property type="molecule type" value="Genomic_DNA"/>
</dbReference>
<gene>
    <name evidence="3" type="ORF">BSIN_3790</name>
</gene>
<feature type="region of interest" description="Disordered" evidence="1">
    <location>
        <begin position="36"/>
        <end position="59"/>
    </location>
</feature>
<dbReference type="AlphaFoldDB" id="A0A238H6G8"/>
<name>A0A238H6G8_9BURK</name>
<organism evidence="3 4">
    <name type="scientific">Burkholderia singularis</name>
    <dbReference type="NCBI Taxonomy" id="1503053"/>
    <lineage>
        <taxon>Bacteria</taxon>
        <taxon>Pseudomonadati</taxon>
        <taxon>Pseudomonadota</taxon>
        <taxon>Betaproteobacteria</taxon>
        <taxon>Burkholderiales</taxon>
        <taxon>Burkholderiaceae</taxon>
        <taxon>Burkholderia</taxon>
        <taxon>pseudomallei group</taxon>
    </lineage>
</organism>
<dbReference type="Proteomes" id="UP000198460">
    <property type="component" value="Unassembled WGS sequence"/>
</dbReference>
<proteinExistence type="predicted"/>
<keyword evidence="2" id="KW-1133">Transmembrane helix</keyword>